<evidence type="ECO:0000313" key="3">
    <source>
        <dbReference type="Proteomes" id="UP000749559"/>
    </source>
</evidence>
<dbReference type="PANTHER" id="PTHR31389:SF4">
    <property type="entry name" value="LD39211P"/>
    <property type="match status" value="1"/>
</dbReference>
<proteinExistence type="predicted"/>
<keyword evidence="1" id="KW-0472">Membrane</keyword>
<dbReference type="Pfam" id="PF07801">
    <property type="entry name" value="DUF1647"/>
    <property type="match status" value="1"/>
</dbReference>
<dbReference type="Proteomes" id="UP000749559">
    <property type="component" value="Unassembled WGS sequence"/>
</dbReference>
<reference evidence="2" key="1">
    <citation type="submission" date="2022-03" db="EMBL/GenBank/DDBJ databases">
        <authorList>
            <person name="Martin C."/>
        </authorList>
    </citation>
    <scope>NUCLEOTIDE SEQUENCE</scope>
</reference>
<comment type="caution">
    <text evidence="2">The sequence shown here is derived from an EMBL/GenBank/DDBJ whole genome shotgun (WGS) entry which is preliminary data.</text>
</comment>
<accession>A0A8S4N4F6</accession>
<evidence type="ECO:0000256" key="1">
    <source>
        <dbReference type="SAM" id="Phobius"/>
    </source>
</evidence>
<dbReference type="InterPro" id="IPR012444">
    <property type="entry name" value="DUF1647"/>
</dbReference>
<gene>
    <name evidence="2" type="ORF">OFUS_LOCUS2561</name>
</gene>
<sequence>MEGPQKLIGLSIAARMWEQMKTKNFMIMVLFVIATSISIWLLGSPTPHLKTFVSKTQQKITDIRNNMKSLPSGPDFSVLDQTYLEQLGFYSGSKIYPNTTEPNMELPMIATAVSSSSDSVMLKLNKLLDSVHKYFPSAMVTVFDLHLDPWDLKTLEKHCNASTQCIVKTFEFDKYPSIVGTLGNMAYKPIAIQLILKEYGAVIWADLSEYFLNNNIKNIIKIAKTSGLAAWTIKGNYPTTTLTHQKMFSFFKTKAELYKFHNMIDSDHLIIYNTYRMHKKVMLPWAECAMTEDCISPMGAQNVGCDFNKKPKYKYSNCHRYATSALNVILGPVFDYQLVHYKVDDKIFGILKESLNSTVKSSSEAKNAGSS</sequence>
<dbReference type="OrthoDB" id="6414280at2759"/>
<protein>
    <submittedName>
        <fullName evidence="2">Uncharacterized protein</fullName>
    </submittedName>
</protein>
<evidence type="ECO:0000313" key="2">
    <source>
        <dbReference type="EMBL" id="CAH1775232.1"/>
    </source>
</evidence>
<dbReference type="PANTHER" id="PTHR31389">
    <property type="entry name" value="LD39211P"/>
    <property type="match status" value="1"/>
</dbReference>
<keyword evidence="1" id="KW-0812">Transmembrane</keyword>
<feature type="transmembrane region" description="Helical" evidence="1">
    <location>
        <begin position="25"/>
        <end position="43"/>
    </location>
</feature>
<keyword evidence="1" id="KW-1133">Transmembrane helix</keyword>
<dbReference type="EMBL" id="CAIIXF020000001">
    <property type="protein sequence ID" value="CAH1775232.1"/>
    <property type="molecule type" value="Genomic_DNA"/>
</dbReference>
<organism evidence="2 3">
    <name type="scientific">Owenia fusiformis</name>
    <name type="common">Polychaete worm</name>
    <dbReference type="NCBI Taxonomy" id="6347"/>
    <lineage>
        <taxon>Eukaryota</taxon>
        <taxon>Metazoa</taxon>
        <taxon>Spiralia</taxon>
        <taxon>Lophotrochozoa</taxon>
        <taxon>Annelida</taxon>
        <taxon>Polychaeta</taxon>
        <taxon>Sedentaria</taxon>
        <taxon>Canalipalpata</taxon>
        <taxon>Sabellida</taxon>
        <taxon>Oweniida</taxon>
        <taxon>Oweniidae</taxon>
        <taxon>Owenia</taxon>
    </lineage>
</organism>
<keyword evidence="3" id="KW-1185">Reference proteome</keyword>
<name>A0A8S4N4F6_OWEFU</name>
<dbReference type="AlphaFoldDB" id="A0A8S4N4F6"/>